<dbReference type="Gene3D" id="2.30.30.40">
    <property type="entry name" value="SH3 Domains"/>
    <property type="match status" value="1"/>
</dbReference>
<dbReference type="EMBL" id="JAGKSB010000012">
    <property type="protein sequence ID" value="MBP3943961.1"/>
    <property type="molecule type" value="Genomic_DNA"/>
</dbReference>
<organism evidence="6 7">
    <name type="scientific">Rhinopithecimicrobium faecis</name>
    <dbReference type="NCBI Taxonomy" id="2820698"/>
    <lineage>
        <taxon>Bacteria</taxon>
        <taxon>Pseudomonadati</taxon>
        <taxon>Bacteroidota</taxon>
        <taxon>Sphingobacteriia</taxon>
        <taxon>Sphingobacteriales</taxon>
        <taxon>Sphingobacteriaceae</taxon>
        <taxon>Rhinopithecimicrobium</taxon>
    </lineage>
</organism>
<gene>
    <name evidence="6" type="ORF">J5U18_10370</name>
</gene>
<comment type="caution">
    <text evidence="6">The sequence shown here is derived from an EMBL/GenBank/DDBJ whole genome shotgun (WGS) entry which is preliminary data.</text>
</comment>
<name>A0A8T4HH37_9SPHI</name>
<proteinExistence type="inferred from homology"/>
<dbReference type="Pfam" id="PF18348">
    <property type="entry name" value="SH3_16"/>
    <property type="match status" value="1"/>
</dbReference>
<evidence type="ECO:0000256" key="1">
    <source>
        <dbReference type="ARBA" id="ARBA00007074"/>
    </source>
</evidence>
<dbReference type="Gene3D" id="3.90.1720.10">
    <property type="entry name" value="endopeptidase domain like (from Nostoc punctiforme)"/>
    <property type="match status" value="1"/>
</dbReference>
<dbReference type="InterPro" id="IPR038765">
    <property type="entry name" value="Papain-like_cys_pep_sf"/>
</dbReference>
<dbReference type="InterPro" id="IPR041382">
    <property type="entry name" value="SH3_16"/>
</dbReference>
<feature type="domain" description="NlpC/P60" evidence="5">
    <location>
        <begin position="118"/>
        <end position="246"/>
    </location>
</feature>
<evidence type="ECO:0000313" key="6">
    <source>
        <dbReference type="EMBL" id="MBP3943961.1"/>
    </source>
</evidence>
<dbReference type="InterPro" id="IPR051202">
    <property type="entry name" value="Peptidase_C40"/>
</dbReference>
<dbReference type="AlphaFoldDB" id="A0A8T4HH37"/>
<evidence type="ECO:0000256" key="4">
    <source>
        <dbReference type="ARBA" id="ARBA00022807"/>
    </source>
</evidence>
<dbReference type="PANTHER" id="PTHR47053">
    <property type="entry name" value="MUREIN DD-ENDOPEPTIDASE MEPH-RELATED"/>
    <property type="match status" value="1"/>
</dbReference>
<keyword evidence="7" id="KW-1185">Reference proteome</keyword>
<evidence type="ECO:0000256" key="2">
    <source>
        <dbReference type="ARBA" id="ARBA00022670"/>
    </source>
</evidence>
<dbReference type="GO" id="GO:0008234">
    <property type="term" value="F:cysteine-type peptidase activity"/>
    <property type="evidence" value="ECO:0007669"/>
    <property type="project" value="UniProtKB-KW"/>
</dbReference>
<evidence type="ECO:0000313" key="7">
    <source>
        <dbReference type="Proteomes" id="UP000679691"/>
    </source>
</evidence>
<comment type="similarity">
    <text evidence="1">Belongs to the peptidase C40 family.</text>
</comment>
<keyword evidence="4" id="KW-0788">Thiol protease</keyword>
<accession>A0A8T4HH37</accession>
<keyword evidence="3" id="KW-0378">Hydrolase</keyword>
<evidence type="ECO:0000259" key="5">
    <source>
        <dbReference type="PROSITE" id="PS51935"/>
    </source>
</evidence>
<reference evidence="6" key="1">
    <citation type="submission" date="2021-03" db="EMBL/GenBank/DDBJ databases">
        <authorList>
            <person name="Lu T."/>
            <person name="Wang Q."/>
            <person name="Han X."/>
        </authorList>
    </citation>
    <scope>NUCLEOTIDE SEQUENCE</scope>
    <source>
        <strain evidence="6">WQ 2009</strain>
    </source>
</reference>
<dbReference type="InterPro" id="IPR000064">
    <property type="entry name" value="NLP_P60_dom"/>
</dbReference>
<sequence length="249" mass="28117">MRAEAAHRSEMVSQLLFLEHFEILEAAAGWVRIRTTSDQYEGWIQEGQFSRVTQEAYSAWLQLPKALVGLDTTLSKATLGTTQIDLQHGTFIPLSLGSWKLGDAEYHFHASLHVPVKEDFAQDIVAVAKSYHLSPYLWGGRSRTGIDCSGFSQVVYRHFGYYLPRDAYQQAAAGDTVDFISMIQAGDLAFFDNENGKITHVGIMLDQEHIIHASASVRIDRMDATGIYNEELQKYSHKLRIIKRYTNVS</sequence>
<dbReference type="PROSITE" id="PS51935">
    <property type="entry name" value="NLPC_P60"/>
    <property type="match status" value="1"/>
</dbReference>
<protein>
    <submittedName>
        <fullName evidence="6">C40 family peptidase</fullName>
    </submittedName>
</protein>
<dbReference type="Proteomes" id="UP000679691">
    <property type="component" value="Unassembled WGS sequence"/>
</dbReference>
<evidence type="ECO:0000256" key="3">
    <source>
        <dbReference type="ARBA" id="ARBA00022801"/>
    </source>
</evidence>
<keyword evidence="2" id="KW-0645">Protease</keyword>
<dbReference type="SUPFAM" id="SSF54001">
    <property type="entry name" value="Cysteine proteinases"/>
    <property type="match status" value="1"/>
</dbReference>
<dbReference type="Pfam" id="PF00877">
    <property type="entry name" value="NLPC_P60"/>
    <property type="match status" value="1"/>
</dbReference>
<dbReference type="GO" id="GO:0006508">
    <property type="term" value="P:proteolysis"/>
    <property type="evidence" value="ECO:0007669"/>
    <property type="project" value="UniProtKB-KW"/>
</dbReference>
<dbReference type="PANTHER" id="PTHR47053:SF1">
    <property type="entry name" value="MUREIN DD-ENDOPEPTIDASE MEPH-RELATED"/>
    <property type="match status" value="1"/>
</dbReference>